<gene>
    <name evidence="5" type="ORF">ABUW04_32135</name>
</gene>
<dbReference type="Proteomes" id="UP001592581">
    <property type="component" value="Unassembled WGS sequence"/>
</dbReference>
<dbReference type="PROSITE" id="PS50893">
    <property type="entry name" value="ABC_TRANSPORTER_2"/>
    <property type="match status" value="1"/>
</dbReference>
<evidence type="ECO:0000313" key="5">
    <source>
        <dbReference type="EMBL" id="MFC1442908.1"/>
    </source>
</evidence>
<reference evidence="5 6" key="1">
    <citation type="submission" date="2024-06" db="EMBL/GenBank/DDBJ databases">
        <authorList>
            <person name="Lee S.D."/>
        </authorList>
    </citation>
    <scope>NUCLEOTIDE SEQUENCE [LARGE SCALE GENOMIC DNA]</scope>
    <source>
        <strain evidence="5 6">N1-10</strain>
    </source>
</reference>
<keyword evidence="1" id="KW-0547">Nucleotide-binding</keyword>
<dbReference type="InterPro" id="IPR003593">
    <property type="entry name" value="AAA+_ATPase"/>
</dbReference>
<dbReference type="GO" id="GO:0005524">
    <property type="term" value="F:ATP binding"/>
    <property type="evidence" value="ECO:0007669"/>
    <property type="project" value="UniProtKB-KW"/>
</dbReference>
<feature type="region of interest" description="Disordered" evidence="3">
    <location>
        <begin position="256"/>
        <end position="276"/>
    </location>
</feature>
<dbReference type="SUPFAM" id="SSF52540">
    <property type="entry name" value="P-loop containing nucleoside triphosphate hydrolases"/>
    <property type="match status" value="1"/>
</dbReference>
<dbReference type="RefSeq" id="WP_380568004.1">
    <property type="nucleotide sequence ID" value="NZ_JBEUKS010000014.1"/>
</dbReference>
<sequence length="298" mass="30571">MTPAPHGATPSGSANPATGTGGGGWGAFEVTVAFGTTTALDRTTLAAVPGEVAAVVGGDGAGKTTLLRTLVGRIRPATGRVSSPPTVDCGFMPTGASGVWQDLTVEENIAFVAAAHHLAGTDLDARRTELLQAAGLEHATDRLAGALSGGMRQKLAFCLAILHRPQLLVLDEPSTGVDPVSRVDLWRLISRAAADGTAVVMATTYLDEAERASTCLVLDQGRTLATGTPADVLAHAPGTLTTGDAPAGPRELSWRRGRATRSWHPGPPRPGEGPVTADMEDTVIALTLAAQQQSETQP</sequence>
<dbReference type="PROSITE" id="PS00211">
    <property type="entry name" value="ABC_TRANSPORTER_1"/>
    <property type="match status" value="1"/>
</dbReference>
<evidence type="ECO:0000256" key="1">
    <source>
        <dbReference type="ARBA" id="ARBA00022741"/>
    </source>
</evidence>
<dbReference type="EMBL" id="JBEUKS010000014">
    <property type="protein sequence ID" value="MFC1442908.1"/>
    <property type="molecule type" value="Genomic_DNA"/>
</dbReference>
<dbReference type="PANTHER" id="PTHR43038">
    <property type="entry name" value="ATP-BINDING CASSETTE, SUB-FAMILY H, MEMBER 1"/>
    <property type="match status" value="1"/>
</dbReference>
<evidence type="ECO:0000259" key="4">
    <source>
        <dbReference type="PROSITE" id="PS50893"/>
    </source>
</evidence>
<comment type="caution">
    <text evidence="5">The sequence shown here is derived from an EMBL/GenBank/DDBJ whole genome shotgun (WGS) entry which is preliminary data.</text>
</comment>
<dbReference type="InterPro" id="IPR003439">
    <property type="entry name" value="ABC_transporter-like_ATP-bd"/>
</dbReference>
<dbReference type="InterPro" id="IPR017871">
    <property type="entry name" value="ABC_transporter-like_CS"/>
</dbReference>
<protein>
    <submittedName>
        <fullName evidence="5">ABC transporter ATP-binding protein</fullName>
    </submittedName>
</protein>
<evidence type="ECO:0000256" key="3">
    <source>
        <dbReference type="SAM" id="MobiDB-lite"/>
    </source>
</evidence>
<accession>A0ABV6XXA9</accession>
<name>A0ABV6XXA9_9ACTN</name>
<evidence type="ECO:0000313" key="6">
    <source>
        <dbReference type="Proteomes" id="UP001592581"/>
    </source>
</evidence>
<dbReference type="PANTHER" id="PTHR43038:SF3">
    <property type="entry name" value="ABC TRANSPORTER G FAMILY MEMBER 20 ISOFORM X1"/>
    <property type="match status" value="1"/>
</dbReference>
<dbReference type="SMART" id="SM00382">
    <property type="entry name" value="AAA"/>
    <property type="match status" value="1"/>
</dbReference>
<keyword evidence="6" id="KW-1185">Reference proteome</keyword>
<dbReference type="Gene3D" id="3.40.50.300">
    <property type="entry name" value="P-loop containing nucleotide triphosphate hydrolases"/>
    <property type="match status" value="1"/>
</dbReference>
<organism evidence="5 6">
    <name type="scientific">Streptacidiphilus jeojiensis</name>
    <dbReference type="NCBI Taxonomy" id="3229225"/>
    <lineage>
        <taxon>Bacteria</taxon>
        <taxon>Bacillati</taxon>
        <taxon>Actinomycetota</taxon>
        <taxon>Actinomycetes</taxon>
        <taxon>Kitasatosporales</taxon>
        <taxon>Streptomycetaceae</taxon>
        <taxon>Streptacidiphilus</taxon>
    </lineage>
</organism>
<proteinExistence type="predicted"/>
<dbReference type="CDD" id="cd03230">
    <property type="entry name" value="ABC_DR_subfamily_A"/>
    <property type="match status" value="1"/>
</dbReference>
<evidence type="ECO:0000256" key="2">
    <source>
        <dbReference type="ARBA" id="ARBA00022840"/>
    </source>
</evidence>
<dbReference type="Pfam" id="PF00005">
    <property type="entry name" value="ABC_tran"/>
    <property type="match status" value="1"/>
</dbReference>
<feature type="region of interest" description="Disordered" evidence="3">
    <location>
        <begin position="1"/>
        <end position="22"/>
    </location>
</feature>
<feature type="domain" description="ABC transporter" evidence="4">
    <location>
        <begin position="25"/>
        <end position="245"/>
    </location>
</feature>
<dbReference type="InterPro" id="IPR027417">
    <property type="entry name" value="P-loop_NTPase"/>
</dbReference>
<keyword evidence="2 5" id="KW-0067">ATP-binding</keyword>